<reference evidence="3 4" key="1">
    <citation type="journal article" date="2024" name="G3 (Bethesda)">
        <title>Genome assembly of Hibiscus sabdariffa L. provides insights into metabolisms of medicinal natural products.</title>
        <authorList>
            <person name="Kim T."/>
        </authorList>
    </citation>
    <scope>NUCLEOTIDE SEQUENCE [LARGE SCALE GENOMIC DNA]</scope>
    <source>
        <strain evidence="3">TK-2024</strain>
        <tissue evidence="3">Old leaves</tissue>
    </source>
</reference>
<evidence type="ECO:0000313" key="4">
    <source>
        <dbReference type="Proteomes" id="UP001396334"/>
    </source>
</evidence>
<feature type="signal peptide" evidence="2">
    <location>
        <begin position="1"/>
        <end position="21"/>
    </location>
</feature>
<organism evidence="3 4">
    <name type="scientific">Hibiscus sabdariffa</name>
    <name type="common">roselle</name>
    <dbReference type="NCBI Taxonomy" id="183260"/>
    <lineage>
        <taxon>Eukaryota</taxon>
        <taxon>Viridiplantae</taxon>
        <taxon>Streptophyta</taxon>
        <taxon>Embryophyta</taxon>
        <taxon>Tracheophyta</taxon>
        <taxon>Spermatophyta</taxon>
        <taxon>Magnoliopsida</taxon>
        <taxon>eudicotyledons</taxon>
        <taxon>Gunneridae</taxon>
        <taxon>Pentapetalae</taxon>
        <taxon>rosids</taxon>
        <taxon>malvids</taxon>
        <taxon>Malvales</taxon>
        <taxon>Malvaceae</taxon>
        <taxon>Malvoideae</taxon>
        <taxon>Hibiscus</taxon>
    </lineage>
</organism>
<gene>
    <name evidence="3" type="ORF">V6N11_005494</name>
</gene>
<protein>
    <submittedName>
        <fullName evidence="3">Uncharacterized protein</fullName>
    </submittedName>
</protein>
<keyword evidence="4" id="KW-1185">Reference proteome</keyword>
<feature type="region of interest" description="Disordered" evidence="1">
    <location>
        <begin position="43"/>
        <end position="63"/>
    </location>
</feature>
<dbReference type="Proteomes" id="UP001396334">
    <property type="component" value="Unassembled WGS sequence"/>
</dbReference>
<name>A0ABR2RNU1_9ROSI</name>
<comment type="caution">
    <text evidence="3">The sequence shown here is derived from an EMBL/GenBank/DDBJ whole genome shotgun (WGS) entry which is preliminary data.</text>
</comment>
<feature type="chain" id="PRO_5045201443" evidence="2">
    <location>
        <begin position="22"/>
        <end position="141"/>
    </location>
</feature>
<sequence length="141" mass="14979">MAANWVLSALLLSLCLATSYGKRSGVSAMDDIVKKDLLRSSSGSVYKHDHGSSPSVNRDPTDLPPPVYERSPYCGSCDSVDIISGGCNYGCGTCDTDYGFGVGYLEGLKQTIRELTMKLDANGLLGQKKGKNMQAMAPDSS</sequence>
<proteinExistence type="predicted"/>
<evidence type="ECO:0000313" key="3">
    <source>
        <dbReference type="EMBL" id="KAK9014332.1"/>
    </source>
</evidence>
<accession>A0ABR2RNU1</accession>
<dbReference type="EMBL" id="JBBPBN010000021">
    <property type="protein sequence ID" value="KAK9014332.1"/>
    <property type="molecule type" value="Genomic_DNA"/>
</dbReference>
<keyword evidence="2" id="KW-0732">Signal</keyword>
<evidence type="ECO:0000256" key="2">
    <source>
        <dbReference type="SAM" id="SignalP"/>
    </source>
</evidence>
<evidence type="ECO:0000256" key="1">
    <source>
        <dbReference type="SAM" id="MobiDB-lite"/>
    </source>
</evidence>